<evidence type="ECO:0000313" key="4">
    <source>
        <dbReference type="EMBL" id="TDD99940.1"/>
    </source>
</evidence>
<dbReference type="Pfam" id="PF00571">
    <property type="entry name" value="CBS"/>
    <property type="match status" value="2"/>
</dbReference>
<dbReference type="InParanoid" id="A0A4R5CML3"/>
<evidence type="ECO:0000259" key="3">
    <source>
        <dbReference type="PROSITE" id="PS51371"/>
    </source>
</evidence>
<dbReference type="PROSITE" id="PS51371">
    <property type="entry name" value="CBS"/>
    <property type="match status" value="2"/>
</dbReference>
<keyword evidence="2" id="KW-0129">CBS domain</keyword>
<evidence type="ECO:0000256" key="2">
    <source>
        <dbReference type="PROSITE-ProRule" id="PRU00703"/>
    </source>
</evidence>
<accession>A0A4R5CML3</accession>
<dbReference type="Proteomes" id="UP000294739">
    <property type="component" value="Unassembled WGS sequence"/>
</dbReference>
<dbReference type="InterPro" id="IPR046342">
    <property type="entry name" value="CBS_dom_sf"/>
</dbReference>
<gene>
    <name evidence="4" type="ORF">E1269_27180</name>
</gene>
<proteinExistence type="predicted"/>
<keyword evidence="5" id="KW-1185">Reference proteome</keyword>
<sequence>MAATSVGDVMTREIIGVSPTAPVLEAARAMRDHHIGDVLVLDDGALRGVVTDRDLAVRVIAEGIDPETTLAAHVASADPVVITRPQASVAEAVQLMRERAVRRLPVVDDGRAVGVVSLGDLAQVRRPDSALAEISAGDPNL</sequence>
<comment type="caution">
    <text evidence="4">The sequence shown here is derived from an EMBL/GenBank/DDBJ whole genome shotgun (WGS) entry which is preliminary data.</text>
</comment>
<protein>
    <submittedName>
        <fullName evidence="4">CBS domain-containing protein</fullName>
    </submittedName>
</protein>
<dbReference type="InterPro" id="IPR051462">
    <property type="entry name" value="CBS_domain-containing"/>
</dbReference>
<dbReference type="AlphaFoldDB" id="A0A4R5CML3"/>
<feature type="domain" description="CBS" evidence="3">
    <location>
        <begin position="75"/>
        <end position="133"/>
    </location>
</feature>
<dbReference type="SMART" id="SM00116">
    <property type="entry name" value="CBS"/>
    <property type="match status" value="2"/>
</dbReference>
<evidence type="ECO:0000256" key="1">
    <source>
        <dbReference type="ARBA" id="ARBA00022737"/>
    </source>
</evidence>
<dbReference type="OrthoDB" id="9789996at2"/>
<dbReference type="InterPro" id="IPR000644">
    <property type="entry name" value="CBS_dom"/>
</dbReference>
<dbReference type="Gene3D" id="3.10.580.10">
    <property type="entry name" value="CBS-domain"/>
    <property type="match status" value="1"/>
</dbReference>
<name>A0A4R5CML3_9ACTN</name>
<feature type="domain" description="CBS" evidence="3">
    <location>
        <begin position="10"/>
        <end position="67"/>
    </location>
</feature>
<evidence type="ECO:0000313" key="5">
    <source>
        <dbReference type="Proteomes" id="UP000294739"/>
    </source>
</evidence>
<keyword evidence="1" id="KW-0677">Repeat</keyword>
<dbReference type="PANTHER" id="PTHR48108">
    <property type="entry name" value="CBS DOMAIN-CONTAINING PROTEIN CBSX2, CHLOROPLASTIC"/>
    <property type="match status" value="1"/>
</dbReference>
<dbReference type="PANTHER" id="PTHR48108:SF34">
    <property type="entry name" value="CBS DOMAIN-CONTAINING PROTEIN YHCV"/>
    <property type="match status" value="1"/>
</dbReference>
<dbReference type="SUPFAM" id="SSF54631">
    <property type="entry name" value="CBS-domain pair"/>
    <property type="match status" value="1"/>
</dbReference>
<reference evidence="4 5" key="1">
    <citation type="submission" date="2019-03" db="EMBL/GenBank/DDBJ databases">
        <title>Draft genome sequences of novel Actinobacteria.</title>
        <authorList>
            <person name="Sahin N."/>
            <person name="Ay H."/>
            <person name="Saygin H."/>
        </authorList>
    </citation>
    <scope>NUCLEOTIDE SEQUENCE [LARGE SCALE GENOMIC DNA]</scope>
    <source>
        <strain evidence="4 5">5K138</strain>
    </source>
</reference>
<dbReference type="EMBL" id="SMKZ01000058">
    <property type="protein sequence ID" value="TDD99940.1"/>
    <property type="molecule type" value="Genomic_DNA"/>
</dbReference>
<organism evidence="4 5">
    <name type="scientific">Jiangella asiatica</name>
    <dbReference type="NCBI Taxonomy" id="2530372"/>
    <lineage>
        <taxon>Bacteria</taxon>
        <taxon>Bacillati</taxon>
        <taxon>Actinomycetota</taxon>
        <taxon>Actinomycetes</taxon>
        <taxon>Jiangellales</taxon>
        <taxon>Jiangellaceae</taxon>
        <taxon>Jiangella</taxon>
    </lineage>
</organism>